<feature type="compositionally biased region" description="Basic residues" evidence="1">
    <location>
        <begin position="178"/>
        <end position="191"/>
    </location>
</feature>
<evidence type="ECO:0008006" key="4">
    <source>
        <dbReference type="Google" id="ProtNLM"/>
    </source>
</evidence>
<proteinExistence type="predicted"/>
<feature type="compositionally biased region" description="Acidic residues" evidence="1">
    <location>
        <begin position="103"/>
        <end position="114"/>
    </location>
</feature>
<dbReference type="Proteomes" id="UP001583186">
    <property type="component" value="Unassembled WGS sequence"/>
</dbReference>
<feature type="compositionally biased region" description="Basic and acidic residues" evidence="1">
    <location>
        <begin position="323"/>
        <end position="344"/>
    </location>
</feature>
<feature type="region of interest" description="Disordered" evidence="1">
    <location>
        <begin position="102"/>
        <end position="201"/>
    </location>
</feature>
<dbReference type="Gene3D" id="3.40.50.10190">
    <property type="entry name" value="BRCT domain"/>
    <property type="match status" value="1"/>
</dbReference>
<dbReference type="SUPFAM" id="SSF52113">
    <property type="entry name" value="BRCT domain"/>
    <property type="match status" value="1"/>
</dbReference>
<dbReference type="EMBL" id="JAWCUI010000057">
    <property type="protein sequence ID" value="KAL1890972.1"/>
    <property type="molecule type" value="Genomic_DNA"/>
</dbReference>
<keyword evidence="3" id="KW-1185">Reference proteome</keyword>
<evidence type="ECO:0000313" key="3">
    <source>
        <dbReference type="Proteomes" id="UP001583186"/>
    </source>
</evidence>
<reference evidence="2 3" key="1">
    <citation type="journal article" date="2024" name="IMA Fungus">
        <title>IMA Genome - F19 : A genome assembly and annotation guide to empower mycologists, including annotated draft genome sequences of Ceratocystis pirilliformis, Diaporthe australafricana, Fusarium ophioides, Paecilomyces lecythidis, and Sporothrix stenoceras.</title>
        <authorList>
            <person name="Aylward J."/>
            <person name="Wilson A.M."/>
            <person name="Visagie C.M."/>
            <person name="Spraker J."/>
            <person name="Barnes I."/>
            <person name="Buitendag C."/>
            <person name="Ceriani C."/>
            <person name="Del Mar Angel L."/>
            <person name="du Plessis D."/>
            <person name="Fuchs T."/>
            <person name="Gasser K."/>
            <person name="Kramer D."/>
            <person name="Li W."/>
            <person name="Munsamy K."/>
            <person name="Piso A."/>
            <person name="Price J.L."/>
            <person name="Sonnekus B."/>
            <person name="Thomas C."/>
            <person name="van der Nest A."/>
            <person name="van Dijk A."/>
            <person name="van Heerden A."/>
            <person name="van Vuuren N."/>
            <person name="Yilmaz N."/>
            <person name="Duong T.A."/>
            <person name="van der Merwe N.A."/>
            <person name="Wingfield M.J."/>
            <person name="Wingfield B.D."/>
        </authorList>
    </citation>
    <scope>NUCLEOTIDE SEQUENCE [LARGE SCALE GENOMIC DNA]</scope>
    <source>
        <strain evidence="2 3">CMW 5346</strain>
    </source>
</reference>
<feature type="region of interest" description="Disordered" evidence="1">
    <location>
        <begin position="323"/>
        <end position="385"/>
    </location>
</feature>
<feature type="compositionally biased region" description="Polar residues" evidence="1">
    <location>
        <begin position="39"/>
        <end position="51"/>
    </location>
</feature>
<evidence type="ECO:0000313" key="2">
    <source>
        <dbReference type="EMBL" id="KAL1890972.1"/>
    </source>
</evidence>
<dbReference type="InterPro" id="IPR036420">
    <property type="entry name" value="BRCT_dom_sf"/>
</dbReference>
<organism evidence="2 3">
    <name type="scientific">Sporothrix stenoceras</name>
    <dbReference type="NCBI Taxonomy" id="5173"/>
    <lineage>
        <taxon>Eukaryota</taxon>
        <taxon>Fungi</taxon>
        <taxon>Dikarya</taxon>
        <taxon>Ascomycota</taxon>
        <taxon>Pezizomycotina</taxon>
        <taxon>Sordariomycetes</taxon>
        <taxon>Sordariomycetidae</taxon>
        <taxon>Ophiostomatales</taxon>
        <taxon>Ophiostomataceae</taxon>
        <taxon>Sporothrix</taxon>
    </lineage>
</organism>
<feature type="compositionally biased region" description="Basic and acidic residues" evidence="1">
    <location>
        <begin position="52"/>
        <end position="67"/>
    </location>
</feature>
<accession>A0ABR3YSC1</accession>
<feature type="region of interest" description="Disordered" evidence="1">
    <location>
        <begin position="1"/>
        <end position="22"/>
    </location>
</feature>
<name>A0ABR3YSC1_9PEZI</name>
<protein>
    <recommendedName>
        <fullName evidence="4">BRCT domain-containing protein</fullName>
    </recommendedName>
</protein>
<gene>
    <name evidence="2" type="ORF">Sste5346_007969</name>
</gene>
<sequence>MVMDMDSTPPAPSPGISLTPPLPLHEKKLLFADWELSDSDNSQSLPRSGTTVEKKTDSRLAQKEIEHRRKSRAFAAAAKRAAEQAIEKTRAEEAARIKALREEEGECDNDDIVEAIDLTQTPRPRPPPHPRRTVSTIIESVRETATLRRTSSNPLPEGQGRETKRKREREDVAANTTAKRKPGRPPKATKKDKKDARDITPPLVSERQRIFDGLSFCYLPETALGARKLRINKARQHGARWVQELTEATHVIVDKQLKWAEVEMYVKDKLAKLSTEEPESTPKWPILVNETYPLDCIGFRHLLNPGQLRYRITGWAQARAAKEKEKEKAKEKDAVKEKTKENGERQTTNTSPPNRYLIKPGRRQQSRLGTTGQQEHMIRQPRQGR</sequence>
<evidence type="ECO:0000256" key="1">
    <source>
        <dbReference type="SAM" id="MobiDB-lite"/>
    </source>
</evidence>
<feature type="region of interest" description="Disordered" evidence="1">
    <location>
        <begin position="37"/>
        <end position="70"/>
    </location>
</feature>
<comment type="caution">
    <text evidence="2">The sequence shown here is derived from an EMBL/GenBank/DDBJ whole genome shotgun (WGS) entry which is preliminary data.</text>
</comment>